<gene>
    <name evidence="1" type="ORF">GCM10010276_23120</name>
</gene>
<evidence type="ECO:0000313" key="2">
    <source>
        <dbReference type="Proteomes" id="UP001501777"/>
    </source>
</evidence>
<protein>
    <submittedName>
        <fullName evidence="1">Uncharacterized protein</fullName>
    </submittedName>
</protein>
<organism evidence="1 2">
    <name type="scientific">Streptomyces longisporus</name>
    <dbReference type="NCBI Taxonomy" id="1948"/>
    <lineage>
        <taxon>Bacteria</taxon>
        <taxon>Bacillati</taxon>
        <taxon>Actinomycetota</taxon>
        <taxon>Actinomycetes</taxon>
        <taxon>Kitasatosporales</taxon>
        <taxon>Streptomycetaceae</taxon>
        <taxon>Streptomyces</taxon>
    </lineage>
</organism>
<accession>A0ABN3LI76</accession>
<name>A0ABN3LI76_STRLO</name>
<evidence type="ECO:0000313" key="1">
    <source>
        <dbReference type="EMBL" id="GAA2484753.1"/>
    </source>
</evidence>
<dbReference type="EMBL" id="BAAASG010000006">
    <property type="protein sequence ID" value="GAA2484753.1"/>
    <property type="molecule type" value="Genomic_DNA"/>
</dbReference>
<proteinExistence type="predicted"/>
<reference evidence="1 2" key="1">
    <citation type="journal article" date="2019" name="Int. J. Syst. Evol. Microbiol.">
        <title>The Global Catalogue of Microorganisms (GCM) 10K type strain sequencing project: providing services to taxonomists for standard genome sequencing and annotation.</title>
        <authorList>
            <consortium name="The Broad Institute Genomics Platform"/>
            <consortium name="The Broad Institute Genome Sequencing Center for Infectious Disease"/>
            <person name="Wu L."/>
            <person name="Ma J."/>
        </authorList>
    </citation>
    <scope>NUCLEOTIDE SEQUENCE [LARGE SCALE GENOMIC DNA]</scope>
    <source>
        <strain evidence="1 2">JCM 4395</strain>
    </source>
</reference>
<dbReference type="Proteomes" id="UP001501777">
    <property type="component" value="Unassembled WGS sequence"/>
</dbReference>
<comment type="caution">
    <text evidence="1">The sequence shown here is derived from an EMBL/GenBank/DDBJ whole genome shotgun (WGS) entry which is preliminary data.</text>
</comment>
<keyword evidence="2" id="KW-1185">Reference proteome</keyword>
<sequence length="60" mass="6573">MRAGARAVHGPVVTHSRVRVVVTRDDPVRLHRDLIGRAAEPYFGSGSASRRIGPDCRLSH</sequence>